<organism evidence="1 2">
    <name type="scientific">Novipirellula herctigrandis</name>
    <dbReference type="NCBI Taxonomy" id="2527986"/>
    <lineage>
        <taxon>Bacteria</taxon>
        <taxon>Pseudomonadati</taxon>
        <taxon>Planctomycetota</taxon>
        <taxon>Planctomycetia</taxon>
        <taxon>Pirellulales</taxon>
        <taxon>Pirellulaceae</taxon>
        <taxon>Novipirellula</taxon>
    </lineage>
</organism>
<dbReference type="InterPro" id="IPR014729">
    <property type="entry name" value="Rossmann-like_a/b/a_fold"/>
</dbReference>
<keyword evidence="2" id="KW-1185">Reference proteome</keyword>
<name>A0A5C5Z1E9_9BACT</name>
<dbReference type="Gene3D" id="3.40.50.620">
    <property type="entry name" value="HUPs"/>
    <property type="match status" value="1"/>
</dbReference>
<dbReference type="EMBL" id="SJPJ01000001">
    <property type="protein sequence ID" value="TWT81139.1"/>
    <property type="molecule type" value="Genomic_DNA"/>
</dbReference>
<gene>
    <name evidence="1" type="ORF">CA13_25870</name>
</gene>
<dbReference type="RefSeq" id="WP_146396821.1">
    <property type="nucleotide sequence ID" value="NZ_SJPJ01000001.1"/>
</dbReference>
<sequence>MIRCTNCVLPSCFPQIEIDDEGVCNYCRSGYKSMAHRYTDGLDGLVKRLERLRLQYVQNDDYDCVVALSGGRDSSYVAYYVSRVLKLRPLLFVNDNGFMPPQTRENIQRIAETLDTEVVVKSHDMRQLAGKAIACWVKKPSAAMIGTFCTGCMVGIHGGLMKVVREYNVRLVLHGGGGELASLGTTFPLQLLTSSMEFSKRRLLLGFARNLASNPRYAMSPKLLGGAIQEAYYRYYFRSFNRKELKMVSLYNFVDWNEKEVTETIKREFGWERPEYCTNDWRTDCRLHRVKEYLYLESCGFTKNDVMLSTMIRRGEITRDAALERLEKENDVSAKYVAMICDDLGVEFGDVHAAVEKLKHQSAPELVQIQADELEN</sequence>
<dbReference type="PANTHER" id="PTHR43169">
    <property type="entry name" value="EXSB FAMILY PROTEIN"/>
    <property type="match status" value="1"/>
</dbReference>
<dbReference type="SUPFAM" id="SSF52402">
    <property type="entry name" value="Adenine nucleotide alpha hydrolases-like"/>
    <property type="match status" value="1"/>
</dbReference>
<accession>A0A5C5Z1E9</accession>
<dbReference type="Proteomes" id="UP000315010">
    <property type="component" value="Unassembled WGS sequence"/>
</dbReference>
<reference evidence="1 2" key="1">
    <citation type="submission" date="2019-02" db="EMBL/GenBank/DDBJ databases">
        <title>Deep-cultivation of Planctomycetes and their phenomic and genomic characterization uncovers novel biology.</title>
        <authorList>
            <person name="Wiegand S."/>
            <person name="Jogler M."/>
            <person name="Boedeker C."/>
            <person name="Pinto D."/>
            <person name="Vollmers J."/>
            <person name="Rivas-Marin E."/>
            <person name="Kohn T."/>
            <person name="Peeters S.H."/>
            <person name="Heuer A."/>
            <person name="Rast P."/>
            <person name="Oberbeckmann S."/>
            <person name="Bunk B."/>
            <person name="Jeske O."/>
            <person name="Meyerdierks A."/>
            <person name="Storesund J.E."/>
            <person name="Kallscheuer N."/>
            <person name="Luecker S."/>
            <person name="Lage O.M."/>
            <person name="Pohl T."/>
            <person name="Merkel B.J."/>
            <person name="Hornburger P."/>
            <person name="Mueller R.-W."/>
            <person name="Bruemmer F."/>
            <person name="Labrenz M."/>
            <person name="Spormann A.M."/>
            <person name="Op Den Camp H."/>
            <person name="Overmann J."/>
            <person name="Amann R."/>
            <person name="Jetten M.S.M."/>
            <person name="Mascher T."/>
            <person name="Medema M.H."/>
            <person name="Devos D.P."/>
            <person name="Kaster A.-K."/>
            <person name="Ovreas L."/>
            <person name="Rohde M."/>
            <person name="Galperin M.Y."/>
            <person name="Jogler C."/>
        </authorList>
    </citation>
    <scope>NUCLEOTIDE SEQUENCE [LARGE SCALE GENOMIC DNA]</scope>
    <source>
        <strain evidence="1 2">CA13</strain>
    </source>
</reference>
<protein>
    <submittedName>
        <fullName evidence="1">Uncharacterized protein</fullName>
    </submittedName>
</protein>
<dbReference type="OrthoDB" id="256418at2"/>
<comment type="caution">
    <text evidence="1">The sequence shown here is derived from an EMBL/GenBank/DDBJ whole genome shotgun (WGS) entry which is preliminary data.</text>
</comment>
<evidence type="ECO:0000313" key="1">
    <source>
        <dbReference type="EMBL" id="TWT81139.1"/>
    </source>
</evidence>
<proteinExistence type="predicted"/>
<dbReference type="AlphaFoldDB" id="A0A5C5Z1E9"/>
<dbReference type="PANTHER" id="PTHR43169:SF3">
    <property type="entry name" value="ATPASE, PP-LOOP SUPERFAMILY-RELATED"/>
    <property type="match status" value="1"/>
</dbReference>
<dbReference type="InterPro" id="IPR052188">
    <property type="entry name" value="Ni-pincer_cofactor_biosynth"/>
</dbReference>
<evidence type="ECO:0000313" key="2">
    <source>
        <dbReference type="Proteomes" id="UP000315010"/>
    </source>
</evidence>